<dbReference type="PROSITE" id="PS50832">
    <property type="entry name" value="S1_IF1_TYPE"/>
    <property type="match status" value="1"/>
</dbReference>
<dbReference type="CDD" id="cd05793">
    <property type="entry name" value="S1_IF1A"/>
    <property type="match status" value="1"/>
</dbReference>
<dbReference type="Gene3D" id="2.40.50.140">
    <property type="entry name" value="Nucleic acid-binding proteins"/>
    <property type="match status" value="1"/>
</dbReference>
<dbReference type="InterPro" id="IPR006196">
    <property type="entry name" value="RNA-binding_domain_S1_IF1"/>
</dbReference>
<keyword evidence="1" id="KW-0396">Initiation factor</keyword>
<comment type="caution">
    <text evidence="3">The sequence shown here is derived from an EMBL/GenBank/DDBJ whole genome shotgun (WGS) entry which is preliminary data.</text>
</comment>
<dbReference type="InterPro" id="IPR001253">
    <property type="entry name" value="TIF_eIF-1A"/>
</dbReference>
<keyword evidence="1" id="KW-0648">Protein biosynthesis</keyword>
<reference evidence="3 4" key="1">
    <citation type="journal article" date="2022" name="Nat. Plants">
        <title>Genomes of leafy and leafless Platanthera orchids illuminate the evolution of mycoheterotrophy.</title>
        <authorList>
            <person name="Li M.H."/>
            <person name="Liu K.W."/>
            <person name="Li Z."/>
            <person name="Lu H.C."/>
            <person name="Ye Q.L."/>
            <person name="Zhang D."/>
            <person name="Wang J.Y."/>
            <person name="Li Y.F."/>
            <person name="Zhong Z.M."/>
            <person name="Liu X."/>
            <person name="Yu X."/>
            <person name="Liu D.K."/>
            <person name="Tu X.D."/>
            <person name="Liu B."/>
            <person name="Hao Y."/>
            <person name="Liao X.Y."/>
            <person name="Jiang Y.T."/>
            <person name="Sun W.H."/>
            <person name="Chen J."/>
            <person name="Chen Y.Q."/>
            <person name="Ai Y."/>
            <person name="Zhai J.W."/>
            <person name="Wu S.S."/>
            <person name="Zhou Z."/>
            <person name="Hsiao Y.Y."/>
            <person name="Wu W.L."/>
            <person name="Chen Y.Y."/>
            <person name="Lin Y.F."/>
            <person name="Hsu J.L."/>
            <person name="Li C.Y."/>
            <person name="Wang Z.W."/>
            <person name="Zhao X."/>
            <person name="Zhong W.Y."/>
            <person name="Ma X.K."/>
            <person name="Ma L."/>
            <person name="Huang J."/>
            <person name="Chen G.Z."/>
            <person name="Huang M.Z."/>
            <person name="Huang L."/>
            <person name="Peng D.H."/>
            <person name="Luo Y.B."/>
            <person name="Zou S.Q."/>
            <person name="Chen S.P."/>
            <person name="Lan S."/>
            <person name="Tsai W.C."/>
            <person name="Van de Peer Y."/>
            <person name="Liu Z.J."/>
        </authorList>
    </citation>
    <scope>NUCLEOTIDE SEQUENCE [LARGE SCALE GENOMIC DNA]</scope>
    <source>
        <strain evidence="3">Lor287</strain>
    </source>
</reference>
<feature type="domain" description="S1-like" evidence="2">
    <location>
        <begin position="1"/>
        <end position="56"/>
    </location>
</feature>
<dbReference type="PANTHER" id="PTHR21668">
    <property type="entry name" value="EIF-1A"/>
    <property type="match status" value="1"/>
</dbReference>
<proteinExistence type="predicted"/>
<organism evidence="3 4">
    <name type="scientific">Platanthera zijinensis</name>
    <dbReference type="NCBI Taxonomy" id="2320716"/>
    <lineage>
        <taxon>Eukaryota</taxon>
        <taxon>Viridiplantae</taxon>
        <taxon>Streptophyta</taxon>
        <taxon>Embryophyta</taxon>
        <taxon>Tracheophyta</taxon>
        <taxon>Spermatophyta</taxon>
        <taxon>Magnoliopsida</taxon>
        <taxon>Liliopsida</taxon>
        <taxon>Asparagales</taxon>
        <taxon>Orchidaceae</taxon>
        <taxon>Orchidoideae</taxon>
        <taxon>Orchideae</taxon>
        <taxon>Orchidinae</taxon>
        <taxon>Platanthera</taxon>
    </lineage>
</organism>
<dbReference type="InterPro" id="IPR012340">
    <property type="entry name" value="NA-bd_OB-fold"/>
</dbReference>
<dbReference type="Pfam" id="PF01176">
    <property type="entry name" value="eIF-1a"/>
    <property type="match status" value="1"/>
</dbReference>
<accession>A0AAP0G1R9</accession>
<evidence type="ECO:0000313" key="4">
    <source>
        <dbReference type="Proteomes" id="UP001418222"/>
    </source>
</evidence>
<dbReference type="AlphaFoldDB" id="A0AAP0G1R9"/>
<evidence type="ECO:0000256" key="1">
    <source>
        <dbReference type="PROSITE-ProRule" id="PRU00181"/>
    </source>
</evidence>
<dbReference type="SMART" id="SM00652">
    <property type="entry name" value="eIF1a"/>
    <property type="match status" value="1"/>
</dbReference>
<dbReference type="GO" id="GO:0003723">
    <property type="term" value="F:RNA binding"/>
    <property type="evidence" value="ECO:0007669"/>
    <property type="project" value="InterPro"/>
</dbReference>
<dbReference type="SUPFAM" id="SSF50249">
    <property type="entry name" value="Nucleic acid-binding proteins"/>
    <property type="match status" value="1"/>
</dbReference>
<evidence type="ECO:0000259" key="2">
    <source>
        <dbReference type="PROSITE" id="PS50832"/>
    </source>
</evidence>
<evidence type="ECO:0000313" key="3">
    <source>
        <dbReference type="EMBL" id="KAK8933724.1"/>
    </source>
</evidence>
<dbReference type="Proteomes" id="UP001418222">
    <property type="component" value="Unassembled WGS sequence"/>
</dbReference>
<dbReference type="EMBL" id="JBBWWQ010000013">
    <property type="protein sequence ID" value="KAK8933724.1"/>
    <property type="molecule type" value="Genomic_DNA"/>
</dbReference>
<gene>
    <name evidence="3" type="ORF">KSP39_PZI015706</name>
</gene>
<sequence>MLGNGWCEAMCIDDTKSLCHIRGKMHKKVWIAGSGIVLAGLREYQDDKADVILKCMPDEARLLKAYDEPPESTHLKGIFGGLDKEDDGAGDDYIEFEDEDIDKI</sequence>
<keyword evidence="4" id="KW-1185">Reference proteome</keyword>
<dbReference type="GO" id="GO:0003743">
    <property type="term" value="F:translation initiation factor activity"/>
    <property type="evidence" value="ECO:0007669"/>
    <property type="project" value="UniProtKB-UniRule"/>
</dbReference>
<protein>
    <recommendedName>
        <fullName evidence="2">S1-like domain-containing protein</fullName>
    </recommendedName>
</protein>
<name>A0AAP0G1R9_9ASPA</name>